<dbReference type="InterPro" id="IPR010105">
    <property type="entry name" value="TonB_sidphr_rcpt"/>
</dbReference>
<evidence type="ECO:0000313" key="19">
    <source>
        <dbReference type="EMBL" id="TDN48705.1"/>
    </source>
</evidence>
<dbReference type="InterPro" id="IPR037066">
    <property type="entry name" value="Plug_dom_sf"/>
</dbReference>
<dbReference type="PANTHER" id="PTHR32552:SF89">
    <property type="entry name" value="CATECHOLATE SIDEROPHORE RECEPTOR FIU"/>
    <property type="match status" value="1"/>
</dbReference>
<organism evidence="19 20">
    <name type="scientific">Azoarcus indigens</name>
    <dbReference type="NCBI Taxonomy" id="29545"/>
    <lineage>
        <taxon>Bacteria</taxon>
        <taxon>Pseudomonadati</taxon>
        <taxon>Pseudomonadota</taxon>
        <taxon>Betaproteobacteria</taxon>
        <taxon>Rhodocyclales</taxon>
        <taxon>Zoogloeaceae</taxon>
        <taxon>Azoarcus</taxon>
    </lineage>
</organism>
<dbReference type="EMBL" id="SNVV01000014">
    <property type="protein sequence ID" value="TDN48705.1"/>
    <property type="molecule type" value="Genomic_DNA"/>
</dbReference>
<dbReference type="AlphaFoldDB" id="A0A4R6DU45"/>
<dbReference type="GO" id="GO:0015344">
    <property type="term" value="F:siderophore uptake transmembrane transporter activity"/>
    <property type="evidence" value="ECO:0007669"/>
    <property type="project" value="TreeGrafter"/>
</dbReference>
<dbReference type="GO" id="GO:0009279">
    <property type="term" value="C:cell outer membrane"/>
    <property type="evidence" value="ECO:0007669"/>
    <property type="project" value="UniProtKB-SubCell"/>
</dbReference>
<evidence type="ECO:0000256" key="13">
    <source>
        <dbReference type="ARBA" id="ARBA00023237"/>
    </source>
</evidence>
<keyword evidence="20" id="KW-1185">Reference proteome</keyword>
<reference evidence="19 20" key="1">
    <citation type="submission" date="2019-03" db="EMBL/GenBank/DDBJ databases">
        <title>Genomic Encyclopedia of Type Strains, Phase IV (KMG-IV): sequencing the most valuable type-strain genomes for metagenomic binning, comparative biology and taxonomic classification.</title>
        <authorList>
            <person name="Goeker M."/>
        </authorList>
    </citation>
    <scope>NUCLEOTIDE SEQUENCE [LARGE SCALE GENOMIC DNA]</scope>
    <source>
        <strain evidence="19 20">DSM 12121</strain>
    </source>
</reference>
<keyword evidence="12 19" id="KW-0675">Receptor</keyword>
<evidence type="ECO:0000256" key="9">
    <source>
        <dbReference type="ARBA" id="ARBA00023065"/>
    </source>
</evidence>
<feature type="domain" description="TonB-dependent receptor plug" evidence="18">
    <location>
        <begin position="69"/>
        <end position="167"/>
    </location>
</feature>
<evidence type="ECO:0000259" key="17">
    <source>
        <dbReference type="Pfam" id="PF00593"/>
    </source>
</evidence>
<protein>
    <submittedName>
        <fullName evidence="19">Catecholate siderophore receptor</fullName>
    </submittedName>
</protein>
<keyword evidence="7 16" id="KW-0732">Signal</keyword>
<keyword evidence="11 14" id="KW-0472">Membrane</keyword>
<evidence type="ECO:0000256" key="1">
    <source>
        <dbReference type="ARBA" id="ARBA00004571"/>
    </source>
</evidence>
<evidence type="ECO:0000256" key="7">
    <source>
        <dbReference type="ARBA" id="ARBA00022729"/>
    </source>
</evidence>
<proteinExistence type="inferred from homology"/>
<keyword evidence="5" id="KW-0410">Iron transport</keyword>
<evidence type="ECO:0000256" key="10">
    <source>
        <dbReference type="ARBA" id="ARBA00023077"/>
    </source>
</evidence>
<keyword evidence="13 14" id="KW-0998">Cell outer membrane</keyword>
<evidence type="ECO:0000313" key="20">
    <source>
        <dbReference type="Proteomes" id="UP000295129"/>
    </source>
</evidence>
<dbReference type="InterPro" id="IPR039426">
    <property type="entry name" value="TonB-dep_rcpt-like"/>
</dbReference>
<dbReference type="PANTHER" id="PTHR32552">
    <property type="entry name" value="FERRICHROME IRON RECEPTOR-RELATED"/>
    <property type="match status" value="1"/>
</dbReference>
<dbReference type="NCBIfam" id="TIGR01783">
    <property type="entry name" value="TonB-siderophor"/>
    <property type="match status" value="1"/>
</dbReference>
<keyword evidence="3 14" id="KW-0813">Transport</keyword>
<evidence type="ECO:0000256" key="11">
    <source>
        <dbReference type="ARBA" id="ARBA00023136"/>
    </source>
</evidence>
<keyword evidence="9" id="KW-0406">Ion transport</keyword>
<dbReference type="GO" id="GO:0015891">
    <property type="term" value="P:siderophore transport"/>
    <property type="evidence" value="ECO:0007669"/>
    <property type="project" value="InterPro"/>
</dbReference>
<dbReference type="InterPro" id="IPR036942">
    <property type="entry name" value="Beta-barrel_TonB_sf"/>
</dbReference>
<dbReference type="Gene3D" id="2.40.170.20">
    <property type="entry name" value="TonB-dependent receptor, beta-barrel domain"/>
    <property type="match status" value="1"/>
</dbReference>
<feature type="chain" id="PRO_5020824988" evidence="16">
    <location>
        <begin position="37"/>
        <end position="763"/>
    </location>
</feature>
<comment type="subcellular location">
    <subcellularLocation>
        <location evidence="1 14">Cell outer membrane</location>
        <topology evidence="1 14">Multi-pass membrane protein</topology>
    </subcellularLocation>
</comment>
<dbReference type="SUPFAM" id="SSF56935">
    <property type="entry name" value="Porins"/>
    <property type="match status" value="1"/>
</dbReference>
<name>A0A4R6DU45_9RHOO</name>
<keyword evidence="10 15" id="KW-0798">TonB box</keyword>
<comment type="similarity">
    <text evidence="2 14 15">Belongs to the TonB-dependent receptor family.</text>
</comment>
<evidence type="ECO:0000259" key="18">
    <source>
        <dbReference type="Pfam" id="PF07715"/>
    </source>
</evidence>
<evidence type="ECO:0000256" key="5">
    <source>
        <dbReference type="ARBA" id="ARBA00022496"/>
    </source>
</evidence>
<dbReference type="InterPro" id="IPR012910">
    <property type="entry name" value="Plug_dom"/>
</dbReference>
<keyword evidence="6 14" id="KW-0812">Transmembrane</keyword>
<evidence type="ECO:0000256" key="14">
    <source>
        <dbReference type="PROSITE-ProRule" id="PRU01360"/>
    </source>
</evidence>
<dbReference type="Pfam" id="PF00593">
    <property type="entry name" value="TonB_dep_Rec_b-barrel"/>
    <property type="match status" value="1"/>
</dbReference>
<keyword evidence="4 14" id="KW-1134">Transmembrane beta strand</keyword>
<dbReference type="PROSITE" id="PS52016">
    <property type="entry name" value="TONB_DEPENDENT_REC_3"/>
    <property type="match status" value="1"/>
</dbReference>
<feature type="domain" description="TonB-dependent receptor-like beta-barrel" evidence="17">
    <location>
        <begin position="288"/>
        <end position="732"/>
    </location>
</feature>
<keyword evidence="8" id="KW-0408">Iron</keyword>
<accession>A0A4R6DU45</accession>
<dbReference type="OrthoDB" id="9790771at2"/>
<feature type="signal peptide" evidence="16">
    <location>
        <begin position="1"/>
        <end position="36"/>
    </location>
</feature>
<sequence>MAHIKHQKHAVRRQPQLSQSAALTALALALPASAFAQSVQTLPEVKVSAEAEGSYKVESAASSKYTAPLVDTPKSITVVTEQVLRETNALTLQDALRTVPGITFGMGEGGNPSGDRPFIRGYDSQSATYIDGLRDPSSQSRDMFNVEQVDVVKGPDSAFSGGGAIGGSINLTSKQAHLGNSADIDLGLGTANYRRATVDVNRQLADTVALRLNVMKEDSDVAGRDEVYNDHLGAALSFNVGIGTPTRIGVDYYHYETDDLPDYGIPYNNPYAATSANAIYNGDGGPLHVDRENFYGLKDRDFRETEVDSGTLRIEHDINDKLTIRNRTRYTRSLNDYVVTNPGDSSGLNITNGNITVGTGANTTTLPAGFLNRSSKNRHSVSEGYVNATELTGEFQTGFIKHNFATGIEFSENEVDSRGYTVTGTNINGVQYLGASFANIANPDADDAWNGTVTRATAGNKIKTNTQAAYLFDTLTLHKQWLLNVGARWDHFDTKQTPYNVDGAALTANQLRQRGKSDTYFWSWQAGLVFKPLENGSIYLNYATSANPSGITTGDGADNISAANQNLEPEETRSYELGTKWNLLDNRLSLSAALFDMKKTNAKVTVATDIMDTVGTQRIKGFELGVAGAITKQWNVSAGYTRLDSELSDPGPTAAATDKGNRFPNTPKDSFSLWSSYELMPKLVLGGGAFYMSKVYGNTANTKWVPSYWRFDAMASYEINKTVSLRLNVQNLFDKTYYDKAYSTHMVSVAPGRQAILTANLKF</sequence>
<comment type="caution">
    <text evidence="19">The sequence shown here is derived from an EMBL/GenBank/DDBJ whole genome shotgun (WGS) entry which is preliminary data.</text>
</comment>
<evidence type="ECO:0000256" key="6">
    <source>
        <dbReference type="ARBA" id="ARBA00022692"/>
    </source>
</evidence>
<dbReference type="FunFam" id="2.170.130.10:FF:000001">
    <property type="entry name" value="Catecholate siderophore TonB-dependent receptor"/>
    <property type="match status" value="1"/>
</dbReference>
<evidence type="ECO:0000256" key="12">
    <source>
        <dbReference type="ARBA" id="ARBA00023170"/>
    </source>
</evidence>
<dbReference type="Gene3D" id="2.170.130.10">
    <property type="entry name" value="TonB-dependent receptor, plug domain"/>
    <property type="match status" value="1"/>
</dbReference>
<evidence type="ECO:0000256" key="2">
    <source>
        <dbReference type="ARBA" id="ARBA00009810"/>
    </source>
</evidence>
<dbReference type="RefSeq" id="WP_133593322.1">
    <property type="nucleotide sequence ID" value="NZ_SNVV01000014.1"/>
</dbReference>
<dbReference type="Pfam" id="PF07715">
    <property type="entry name" value="Plug"/>
    <property type="match status" value="1"/>
</dbReference>
<gene>
    <name evidence="19" type="ORF">C7389_11492</name>
</gene>
<dbReference type="Proteomes" id="UP000295129">
    <property type="component" value="Unassembled WGS sequence"/>
</dbReference>
<evidence type="ECO:0000256" key="3">
    <source>
        <dbReference type="ARBA" id="ARBA00022448"/>
    </source>
</evidence>
<evidence type="ECO:0000256" key="4">
    <source>
        <dbReference type="ARBA" id="ARBA00022452"/>
    </source>
</evidence>
<evidence type="ECO:0000256" key="8">
    <source>
        <dbReference type="ARBA" id="ARBA00023004"/>
    </source>
</evidence>
<dbReference type="InterPro" id="IPR000531">
    <property type="entry name" value="Beta-barrel_TonB"/>
</dbReference>
<dbReference type="GO" id="GO:0038023">
    <property type="term" value="F:signaling receptor activity"/>
    <property type="evidence" value="ECO:0007669"/>
    <property type="project" value="InterPro"/>
</dbReference>
<dbReference type="CDD" id="cd01347">
    <property type="entry name" value="ligand_gated_channel"/>
    <property type="match status" value="1"/>
</dbReference>
<evidence type="ECO:0000256" key="15">
    <source>
        <dbReference type="RuleBase" id="RU003357"/>
    </source>
</evidence>
<evidence type="ECO:0000256" key="16">
    <source>
        <dbReference type="SAM" id="SignalP"/>
    </source>
</evidence>